<dbReference type="EMBL" id="CP071250">
    <property type="protein sequence ID" value="UUF08443.1"/>
    <property type="molecule type" value="Genomic_DNA"/>
</dbReference>
<dbReference type="InterPro" id="IPR052548">
    <property type="entry name" value="Type_VII_TA_antitoxin"/>
</dbReference>
<dbReference type="PANTHER" id="PTHR33933">
    <property type="entry name" value="NUCLEOTIDYLTRANSFERASE"/>
    <property type="match status" value="1"/>
</dbReference>
<name>A0A9Q9FEK3_9FIRM</name>
<protein>
    <submittedName>
        <fullName evidence="3">Nucleotidyltransferase domain-containing protein</fullName>
    </submittedName>
</protein>
<dbReference type="Pfam" id="PF18765">
    <property type="entry name" value="Polbeta"/>
    <property type="match status" value="1"/>
</dbReference>
<evidence type="ECO:0000313" key="5">
    <source>
        <dbReference type="Proteomes" id="UP001058072"/>
    </source>
</evidence>
<evidence type="ECO:0000313" key="4">
    <source>
        <dbReference type="Proteomes" id="UP001058016"/>
    </source>
</evidence>
<proteinExistence type="predicted"/>
<dbReference type="SUPFAM" id="SSF81301">
    <property type="entry name" value="Nucleotidyltransferase"/>
    <property type="match status" value="1"/>
</dbReference>
<dbReference type="CDD" id="cd05403">
    <property type="entry name" value="NT_KNTase_like"/>
    <property type="match status" value="1"/>
</dbReference>
<dbReference type="Proteomes" id="UP001058072">
    <property type="component" value="Chromosome"/>
</dbReference>
<dbReference type="AlphaFoldDB" id="A0A9Q9FEK3"/>
<evidence type="ECO:0000313" key="3">
    <source>
        <dbReference type="EMBL" id="UUF08443.1"/>
    </source>
</evidence>
<gene>
    <name evidence="2" type="ORF">J0J69_06980</name>
    <name evidence="3" type="ORF">J0J70_12890</name>
</gene>
<reference evidence="3 4" key="1">
    <citation type="submission" date="2021-03" db="EMBL/GenBank/DDBJ databases">
        <title>Comparative Genomics and Metabolomics in the genus Turicibacter.</title>
        <authorList>
            <person name="Maki J."/>
            <person name="Looft T."/>
        </authorList>
    </citation>
    <scope>NUCLEOTIDE SEQUENCE</scope>
    <source>
        <strain evidence="3">ISU324</strain>
        <strain evidence="2 4">MMM721</strain>
    </source>
</reference>
<dbReference type="PANTHER" id="PTHR33933:SF3">
    <property type="entry name" value="PROTEIN ADENYLYLTRANSFERASE MJ0604-RELATED"/>
    <property type="match status" value="1"/>
</dbReference>
<dbReference type="InterPro" id="IPR041633">
    <property type="entry name" value="Polbeta"/>
</dbReference>
<accession>A0A9Q9FEK3</accession>
<dbReference type="InterPro" id="IPR043519">
    <property type="entry name" value="NT_sf"/>
</dbReference>
<evidence type="ECO:0000313" key="2">
    <source>
        <dbReference type="EMBL" id="UUF04901.1"/>
    </source>
</evidence>
<organism evidence="3 5">
    <name type="scientific">Turicibacter bilis</name>
    <dbReference type="NCBI Taxonomy" id="2735723"/>
    <lineage>
        <taxon>Bacteria</taxon>
        <taxon>Bacillati</taxon>
        <taxon>Bacillota</taxon>
        <taxon>Erysipelotrichia</taxon>
        <taxon>Erysipelotrichales</taxon>
        <taxon>Turicibacteraceae</taxon>
        <taxon>Turicibacter</taxon>
    </lineage>
</organism>
<sequence>MNLDKQILKEIGQIATHHPEIQKILLFGSRARGDNSERSDIDLAVYAKGSISTFIEEIELMTTTLLEYDITHITELTEDYFLEQINREGIVIYEKNSI</sequence>
<dbReference type="RefSeq" id="WP_055242698.1">
    <property type="nucleotide sequence ID" value="NZ_CP071249.1"/>
</dbReference>
<dbReference type="EMBL" id="CP071249">
    <property type="protein sequence ID" value="UUF04901.1"/>
    <property type="molecule type" value="Genomic_DNA"/>
</dbReference>
<dbReference type="Gene3D" id="3.30.460.10">
    <property type="entry name" value="Beta Polymerase, domain 2"/>
    <property type="match status" value="1"/>
</dbReference>
<feature type="domain" description="Polymerase beta nucleotidyltransferase" evidence="1">
    <location>
        <begin position="9"/>
        <end position="97"/>
    </location>
</feature>
<dbReference type="Proteomes" id="UP001058016">
    <property type="component" value="Chromosome"/>
</dbReference>
<keyword evidence="4" id="KW-1185">Reference proteome</keyword>
<evidence type="ECO:0000259" key="1">
    <source>
        <dbReference type="Pfam" id="PF18765"/>
    </source>
</evidence>